<dbReference type="InterPro" id="IPR011009">
    <property type="entry name" value="Kinase-like_dom_sf"/>
</dbReference>
<dbReference type="InterPro" id="IPR051050">
    <property type="entry name" value="Lipid_II_flippase_MurJ/MviN"/>
</dbReference>
<dbReference type="Gene3D" id="3.30.200.20">
    <property type="entry name" value="Phosphorylase Kinase, domain 1"/>
    <property type="match status" value="1"/>
</dbReference>
<feature type="transmembrane region" description="Helical" evidence="9">
    <location>
        <begin position="421"/>
        <end position="441"/>
    </location>
</feature>
<feature type="transmembrane region" description="Helical" evidence="9">
    <location>
        <begin position="514"/>
        <end position="534"/>
    </location>
</feature>
<keyword evidence="6 9" id="KW-1133">Transmembrane helix</keyword>
<evidence type="ECO:0000256" key="8">
    <source>
        <dbReference type="SAM" id="MobiDB-lite"/>
    </source>
</evidence>
<feature type="transmembrane region" description="Helical" evidence="9">
    <location>
        <begin position="554"/>
        <end position="575"/>
    </location>
</feature>
<protein>
    <submittedName>
        <fullName evidence="10">Uncharacterized protein</fullName>
    </submittedName>
</protein>
<dbReference type="eggNOG" id="COG0728">
    <property type="taxonomic scope" value="Bacteria"/>
</dbReference>
<sequence>MNSRRERPEQPAAHGPRRTPPSPGRHEAGGARPLADGAEPHLLAETAIDEENAAARSAVDDSDASVMRTGGSIAIATLTSRITGFIRTVLVLAMLGPAVSSAFQAAYVLPNMIAEVVLGAVLTAIVIPVLVRAETEDPDGGAGFINRIFTLTLAILTVATIAALIAAPVLTALNVGDGKVDRPLTTALAYLLLPEILFYGLSALFMAILNMKNVFKPGAWAPVLNNIVQIVTLVLYFLMPGDITINPLAMSSPKLLVLGVGTTLGVVVQAAILLPYLKRAGIRLRIQWGIDARLRRFGNMAVAIVFYVLILQIGLVVTYRIAAAATDSGIAVYATSWQLLQLPYGVLGVTILTAIMPRLSRNAAAEDTDAVVDDMSLATRLTMLALLPTVAYMTLFGPALGVAIFNFGHFDATDAEQLGSVLAWGAFTLIPYAMTLVQLRVFYAREDAWTPTVMVLGITVVKVASSYVGPVLFTDQELVVRWLALSNGLGYLVGAVVGHFLLYRTLGRAKMRHVTRTTLLTLGVSIGVAAAVWLVAHLTGFSQMSTHAGKIGSLVYLGITGVVVLAVIYLILVALRIPDMVTISGSILRLVGRFIPAVAARQSAATDRSAVDATTLTVQFPRISTDEALPYSGQVEVRRRFDRGSASWQEYGVTSGGAAGETTVIPLIGAVADLPPSRQRTRAVPAQDASAQTPPDPTTRSTAQVPPRTGLPPMTQQPPAPTPPRGPRLMPGAAIAGGRYRLLESHGGTATMAFWRAQDTQLNREVGLTFVDPDQQAPPYRPEDRDQWPDAPQAILNRTRRLGQLHSAGVARILDVVRSASGGVVVTEWIAGSSLAEVAADGPSAAGAARAVRALAAGAEAAHRAGAALSIDHPDRIRISTDGDAVLAFPAVLAEADRASDVRGLGAVLYALLLDRWPLDGRTGQTVVTAQAQQGPVGGFTPAAPDPKNPAQPIAPAAVKPQIPFEISAVAVRALAGAQAIRTAGTVQHILDQATVVDLATDVIPRVGETRAPVSVAPLSRTRKERLLGEGDAGKRNGALLVATALFLVFLVLALILWLADPFGGDDAHDVDAFLGQDTTSASAPPSAPKQATPVVPVGVSIFDPEGESDRSAAENVENVLSGGKPPWQTSQYRGTGEFGGLKDGIGLLVELDKGASVDQVRIVTPTPGFTVEFRTTDQADPNLAATSVVGGGTAGKKVSTFALDAPATSRYLLIWITELGRVEPDRYQTIIDRIVLSGS</sequence>
<organism evidence="10 11">
    <name type="scientific">Gordonia hirsuta DSM 44140 = NBRC 16056</name>
    <dbReference type="NCBI Taxonomy" id="1121927"/>
    <lineage>
        <taxon>Bacteria</taxon>
        <taxon>Bacillati</taxon>
        <taxon>Actinomycetota</taxon>
        <taxon>Actinomycetes</taxon>
        <taxon>Mycobacteriales</taxon>
        <taxon>Gordoniaceae</taxon>
        <taxon>Gordonia</taxon>
    </lineage>
</organism>
<keyword evidence="5" id="KW-0573">Peptidoglycan synthesis</keyword>
<reference evidence="10 11" key="1">
    <citation type="submission" date="2012-12" db="EMBL/GenBank/DDBJ databases">
        <title>Whole genome shotgun sequence of Gordonia hirsuta NBRC 16056.</title>
        <authorList>
            <person name="Isaki-Nakamura S."/>
            <person name="Hosoyama A."/>
            <person name="Tsuchikane K."/>
            <person name="Katsumata H."/>
            <person name="Baba S."/>
            <person name="Yamazaki S."/>
            <person name="Fujita N."/>
        </authorList>
    </citation>
    <scope>NUCLEOTIDE SEQUENCE [LARGE SCALE GENOMIC DNA]</scope>
    <source>
        <strain evidence="10 11">NBRC 16056</strain>
    </source>
</reference>
<keyword evidence="2" id="KW-1003">Cell membrane</keyword>
<dbReference type="PANTHER" id="PTHR47019">
    <property type="entry name" value="LIPID II FLIPPASE MURJ"/>
    <property type="match status" value="1"/>
</dbReference>
<evidence type="ECO:0000256" key="2">
    <source>
        <dbReference type="ARBA" id="ARBA00022475"/>
    </source>
</evidence>
<feature type="transmembrane region" description="Helical" evidence="9">
    <location>
        <begin position="342"/>
        <end position="360"/>
    </location>
</feature>
<dbReference type="Pfam" id="PF03023">
    <property type="entry name" value="MurJ"/>
    <property type="match status" value="1"/>
</dbReference>
<dbReference type="InterPro" id="IPR004268">
    <property type="entry name" value="MurJ"/>
</dbReference>
<feature type="transmembrane region" description="Helical" evidence="9">
    <location>
        <begin position="479"/>
        <end position="502"/>
    </location>
</feature>
<gene>
    <name evidence="10" type="ORF">GOHSU_24_00400</name>
</gene>
<dbReference type="GO" id="GO:0015648">
    <property type="term" value="F:lipid-linked peptidoglycan transporter activity"/>
    <property type="evidence" value="ECO:0007669"/>
    <property type="project" value="TreeGrafter"/>
</dbReference>
<dbReference type="CDD" id="cd13973">
    <property type="entry name" value="PK_MviN-like"/>
    <property type="match status" value="1"/>
</dbReference>
<feature type="transmembrane region" description="Helical" evidence="9">
    <location>
        <begin position="144"/>
        <end position="167"/>
    </location>
</feature>
<feature type="transmembrane region" description="Helical" evidence="9">
    <location>
        <begin position="112"/>
        <end position="132"/>
    </location>
</feature>
<evidence type="ECO:0000256" key="7">
    <source>
        <dbReference type="ARBA" id="ARBA00023136"/>
    </source>
</evidence>
<feature type="transmembrane region" description="Helical" evidence="9">
    <location>
        <begin position="255"/>
        <end position="277"/>
    </location>
</feature>
<dbReference type="RefSeq" id="WP_005940506.1">
    <property type="nucleotide sequence ID" value="NZ_ATVK01000051.1"/>
</dbReference>
<keyword evidence="4" id="KW-0133">Cell shape</keyword>
<feature type="transmembrane region" description="Helical" evidence="9">
    <location>
        <begin position="1039"/>
        <end position="1060"/>
    </location>
</feature>
<feature type="region of interest" description="Disordered" evidence="8">
    <location>
        <begin position="676"/>
        <end position="728"/>
    </location>
</feature>
<dbReference type="CDD" id="cd13123">
    <property type="entry name" value="MATE_MurJ_like"/>
    <property type="match status" value="1"/>
</dbReference>
<proteinExistence type="predicted"/>
<name>L7LAG6_9ACTN</name>
<feature type="transmembrane region" description="Helical" evidence="9">
    <location>
        <begin position="187"/>
        <end position="208"/>
    </location>
</feature>
<feature type="transmembrane region" description="Helical" evidence="9">
    <location>
        <begin position="85"/>
        <end position="106"/>
    </location>
</feature>
<comment type="caution">
    <text evidence="10">The sequence shown here is derived from an EMBL/GenBank/DDBJ whole genome shotgun (WGS) entry which is preliminary data.</text>
</comment>
<keyword evidence="11" id="KW-1185">Reference proteome</keyword>
<feature type="compositionally biased region" description="Pro residues" evidence="8">
    <location>
        <begin position="715"/>
        <end position="726"/>
    </location>
</feature>
<evidence type="ECO:0000256" key="4">
    <source>
        <dbReference type="ARBA" id="ARBA00022960"/>
    </source>
</evidence>
<keyword evidence="7 9" id="KW-0472">Membrane</keyword>
<feature type="transmembrane region" description="Helical" evidence="9">
    <location>
        <begin position="381"/>
        <end position="409"/>
    </location>
</feature>
<dbReference type="Proteomes" id="UP000053405">
    <property type="component" value="Unassembled WGS sequence"/>
</dbReference>
<feature type="transmembrane region" description="Helical" evidence="9">
    <location>
        <begin position="453"/>
        <end position="473"/>
    </location>
</feature>
<feature type="region of interest" description="Disordered" evidence="8">
    <location>
        <begin position="1"/>
        <end position="39"/>
    </location>
</feature>
<keyword evidence="3 9" id="KW-0812">Transmembrane</keyword>
<evidence type="ECO:0000256" key="5">
    <source>
        <dbReference type="ARBA" id="ARBA00022984"/>
    </source>
</evidence>
<dbReference type="EMBL" id="BANT01000024">
    <property type="protein sequence ID" value="GAC57751.1"/>
    <property type="molecule type" value="Genomic_DNA"/>
</dbReference>
<dbReference type="Gene3D" id="1.10.510.10">
    <property type="entry name" value="Transferase(Phosphotransferase) domain 1"/>
    <property type="match status" value="1"/>
</dbReference>
<dbReference type="SUPFAM" id="SSF56112">
    <property type="entry name" value="Protein kinase-like (PK-like)"/>
    <property type="match status" value="1"/>
</dbReference>
<dbReference type="GO" id="GO:0009252">
    <property type="term" value="P:peptidoglycan biosynthetic process"/>
    <property type="evidence" value="ECO:0007669"/>
    <property type="project" value="UniProtKB-KW"/>
</dbReference>
<evidence type="ECO:0000256" key="3">
    <source>
        <dbReference type="ARBA" id="ARBA00022692"/>
    </source>
</evidence>
<dbReference type="GO" id="GO:0008360">
    <property type="term" value="P:regulation of cell shape"/>
    <property type="evidence" value="ECO:0007669"/>
    <property type="project" value="UniProtKB-KW"/>
</dbReference>
<feature type="transmembrane region" description="Helical" evidence="9">
    <location>
        <begin position="220"/>
        <end position="239"/>
    </location>
</feature>
<evidence type="ECO:0000313" key="11">
    <source>
        <dbReference type="Proteomes" id="UP000053405"/>
    </source>
</evidence>
<feature type="compositionally biased region" description="Polar residues" evidence="8">
    <location>
        <begin position="689"/>
        <end position="704"/>
    </location>
</feature>
<dbReference type="PRINTS" id="PR01806">
    <property type="entry name" value="VIRFACTRMVIN"/>
</dbReference>
<accession>L7LAG6</accession>
<dbReference type="PANTHER" id="PTHR47019:SF1">
    <property type="entry name" value="LIPID II FLIPPASE MURJ"/>
    <property type="match status" value="1"/>
</dbReference>
<evidence type="ECO:0000256" key="6">
    <source>
        <dbReference type="ARBA" id="ARBA00022989"/>
    </source>
</evidence>
<comment type="subcellular location">
    <subcellularLocation>
        <location evidence="1">Cell membrane</location>
        <topology evidence="1">Multi-pass membrane protein</topology>
    </subcellularLocation>
</comment>
<dbReference type="NCBIfam" id="TIGR01695">
    <property type="entry name" value="murJ_mviN"/>
    <property type="match status" value="1"/>
</dbReference>
<evidence type="ECO:0000256" key="1">
    <source>
        <dbReference type="ARBA" id="ARBA00004651"/>
    </source>
</evidence>
<evidence type="ECO:0000313" key="10">
    <source>
        <dbReference type="EMBL" id="GAC57751.1"/>
    </source>
</evidence>
<feature type="transmembrane region" description="Helical" evidence="9">
    <location>
        <begin position="297"/>
        <end position="322"/>
    </location>
</feature>
<dbReference type="GO" id="GO:0034204">
    <property type="term" value="P:lipid translocation"/>
    <property type="evidence" value="ECO:0007669"/>
    <property type="project" value="TreeGrafter"/>
</dbReference>
<dbReference type="STRING" id="1121927.GOHSU_24_00400"/>
<evidence type="ECO:0000256" key="9">
    <source>
        <dbReference type="SAM" id="Phobius"/>
    </source>
</evidence>
<dbReference type="AlphaFoldDB" id="L7LAG6"/>
<dbReference type="GO" id="GO:0005886">
    <property type="term" value="C:plasma membrane"/>
    <property type="evidence" value="ECO:0007669"/>
    <property type="project" value="UniProtKB-SubCell"/>
</dbReference>